<evidence type="ECO:0000313" key="3">
    <source>
        <dbReference type="Proteomes" id="UP000076400"/>
    </source>
</evidence>
<dbReference type="InterPro" id="IPR002491">
    <property type="entry name" value="ABC_transptr_periplasmic_BD"/>
</dbReference>
<feature type="domain" description="Fe/B12 periplasmic-binding" evidence="1">
    <location>
        <begin position="8"/>
        <end position="296"/>
    </location>
</feature>
<dbReference type="AlphaFoldDB" id="A0A154WGL1"/>
<dbReference type="CDD" id="cd01144">
    <property type="entry name" value="BtuF"/>
    <property type="match status" value="1"/>
</dbReference>
<evidence type="ECO:0000259" key="1">
    <source>
        <dbReference type="PROSITE" id="PS50983"/>
    </source>
</evidence>
<protein>
    <submittedName>
        <fullName evidence="2">Cobalamin-binding protein</fullName>
    </submittedName>
</protein>
<dbReference type="Proteomes" id="UP000076400">
    <property type="component" value="Unassembled WGS sequence"/>
</dbReference>
<organism evidence="2 3">
    <name type="scientific">Oceanibaculum pacificum</name>
    <dbReference type="NCBI Taxonomy" id="580166"/>
    <lineage>
        <taxon>Bacteria</taxon>
        <taxon>Pseudomonadati</taxon>
        <taxon>Pseudomonadota</taxon>
        <taxon>Alphaproteobacteria</taxon>
        <taxon>Rhodospirillales</taxon>
        <taxon>Oceanibaculaceae</taxon>
        <taxon>Oceanibaculum</taxon>
    </lineage>
</organism>
<name>A0A154WGL1_9PROT</name>
<keyword evidence="3" id="KW-1185">Reference proteome</keyword>
<accession>A0A154WGL1</accession>
<evidence type="ECO:0000313" key="2">
    <source>
        <dbReference type="EMBL" id="KZD12595.1"/>
    </source>
</evidence>
<dbReference type="OrthoDB" id="9775594at2"/>
<dbReference type="RefSeq" id="WP_067551831.1">
    <property type="nucleotide sequence ID" value="NZ_LPXN01000013.1"/>
</dbReference>
<dbReference type="PANTHER" id="PTHR42860">
    <property type="entry name" value="VITAMIN B12-BINDING PROTEIN"/>
    <property type="match status" value="1"/>
</dbReference>
<sequence>MTEPHSQRIVSLLPSATEIVAALGCADRLVGRSHECDFPADIAGLPIVSRPRIDVDASSAEIDRQVKAAEQNALSVYDVDTALLARLRPDVIVTQDLCAVCAVSLSDVEQAVCALTGAPVDLVSCRPSKLADIWTDIRRVAKALGAVRQGNRLIERLTLAIEGIESQCRLIEPKPTVACVEWLDPLMAAGNWVPELIARAGGVSLFGQAGKHSPWLTFEALATADPDVIVVSACGFDIERTLKELPTLTEQPGWPDMRAVRDGRVYVTDGHQFFNRPGPRIVETLEILAEILHPGRFAFGHEGGGWIKP</sequence>
<dbReference type="Gene3D" id="3.40.50.1980">
    <property type="entry name" value="Nitrogenase molybdenum iron protein domain"/>
    <property type="match status" value="2"/>
</dbReference>
<dbReference type="EMBL" id="LPXN01000013">
    <property type="protein sequence ID" value="KZD12595.1"/>
    <property type="molecule type" value="Genomic_DNA"/>
</dbReference>
<gene>
    <name evidence="2" type="ORF">AUP43_04410</name>
</gene>
<dbReference type="PROSITE" id="PS50983">
    <property type="entry name" value="FE_B12_PBP"/>
    <property type="match status" value="1"/>
</dbReference>
<dbReference type="Pfam" id="PF01497">
    <property type="entry name" value="Peripla_BP_2"/>
    <property type="match status" value="1"/>
</dbReference>
<comment type="caution">
    <text evidence="2">The sequence shown here is derived from an EMBL/GenBank/DDBJ whole genome shotgun (WGS) entry which is preliminary data.</text>
</comment>
<proteinExistence type="predicted"/>
<dbReference type="PANTHER" id="PTHR42860:SF1">
    <property type="entry name" value="VITAMIN B12-BINDING PROTEIN"/>
    <property type="match status" value="1"/>
</dbReference>
<dbReference type="InterPro" id="IPR051030">
    <property type="entry name" value="Vitamin_B12-ABC_binding"/>
</dbReference>
<dbReference type="SUPFAM" id="SSF53807">
    <property type="entry name" value="Helical backbone' metal receptor"/>
    <property type="match status" value="1"/>
</dbReference>
<reference evidence="2 3" key="1">
    <citation type="submission" date="2015-12" db="EMBL/GenBank/DDBJ databases">
        <title>Genome sequence of Oceanibaculum pacificum MCCC 1A02656.</title>
        <authorList>
            <person name="Lu L."/>
            <person name="Lai Q."/>
            <person name="Shao Z."/>
            <person name="Qian P."/>
        </authorList>
    </citation>
    <scope>NUCLEOTIDE SEQUENCE [LARGE SCALE GENOMIC DNA]</scope>
    <source>
        <strain evidence="2 3">MCCC 1A02656</strain>
    </source>
</reference>
<dbReference type="STRING" id="580166.AUP43_04410"/>